<sequence length="302" mass="31377">MTNLGNPGATGSSVLPTTAEGFSAIGVATLTPGAPAPGARSARGSTNNGSRWSNGWVKLGLGLVLPALILLAWQLSTAAGVFSPVQLPSPRAVFEAGTELISRNELFNHVAISTQRVLLGFLVGAALGVSLGALVGLSKIAEVLLGPTIGALRAVPSLAWVPLLILWMKIGEDSKVTLIVIGAFFPVFTTVSLALRHVDKNLVEAARAFGLQGLRLLTTVQLPAVVPAIFSGLRLALAQAWLFLVAAELIASSMGLGFLLTDSQSNGRTDRLLLAIVLLAVLGKATDALLGLAEKWAVRRWS</sequence>
<dbReference type="PANTHER" id="PTHR30151">
    <property type="entry name" value="ALKANE SULFONATE ABC TRANSPORTER-RELATED, MEMBRANE SUBUNIT"/>
    <property type="match status" value="1"/>
</dbReference>
<evidence type="ECO:0000256" key="2">
    <source>
        <dbReference type="ARBA" id="ARBA00022448"/>
    </source>
</evidence>
<reference evidence="9 10" key="2">
    <citation type="journal article" date="2016" name="J. Biotechnol.">
        <title>Complete genome sequence of Arthrobacter alpinus ERGS4:06, a yellow pigmented bacterium tolerant to cold and radiations isolated from Sikkim Himalaya.</title>
        <authorList>
            <person name="Kumar R."/>
            <person name="Singh D."/>
            <person name="Swarnkar M.K."/>
            <person name="Singh A.K."/>
            <person name="Kumar S."/>
        </authorList>
    </citation>
    <scope>NUCLEOTIDE SEQUENCE [LARGE SCALE GENOMIC DNA]</scope>
    <source>
        <strain evidence="9 10">ERGS4:06</strain>
    </source>
</reference>
<name>A0A0S2LWZ3_9MICC</name>
<keyword evidence="3" id="KW-1003">Cell membrane</keyword>
<evidence type="ECO:0000256" key="5">
    <source>
        <dbReference type="ARBA" id="ARBA00022989"/>
    </source>
</evidence>
<feature type="transmembrane region" description="Helical" evidence="7">
    <location>
        <begin position="117"/>
        <end position="138"/>
    </location>
</feature>
<dbReference type="GO" id="GO:0042918">
    <property type="term" value="P:alkanesulfonate transmembrane transport"/>
    <property type="evidence" value="ECO:0007669"/>
    <property type="project" value="UniProtKB-ARBA"/>
</dbReference>
<accession>A0A0S2LWZ3</accession>
<dbReference type="OrthoDB" id="9796361at2"/>
<dbReference type="PROSITE" id="PS50928">
    <property type="entry name" value="ABC_TM1"/>
    <property type="match status" value="1"/>
</dbReference>
<evidence type="ECO:0000256" key="4">
    <source>
        <dbReference type="ARBA" id="ARBA00022692"/>
    </source>
</evidence>
<feature type="domain" description="ABC transmembrane type-1" evidence="8">
    <location>
        <begin position="106"/>
        <end position="290"/>
    </location>
</feature>
<evidence type="ECO:0000256" key="1">
    <source>
        <dbReference type="ARBA" id="ARBA00004651"/>
    </source>
</evidence>
<dbReference type="Proteomes" id="UP000059574">
    <property type="component" value="Chromosome"/>
</dbReference>
<evidence type="ECO:0000313" key="9">
    <source>
        <dbReference type="EMBL" id="ALO65767.1"/>
    </source>
</evidence>
<dbReference type="RefSeq" id="WP_062286396.1">
    <property type="nucleotide sequence ID" value="NZ_CP013200.1"/>
</dbReference>
<keyword evidence="5 7" id="KW-1133">Transmembrane helix</keyword>
<feature type="transmembrane region" description="Helical" evidence="7">
    <location>
        <begin position="241"/>
        <end position="260"/>
    </location>
</feature>
<feature type="transmembrane region" description="Helical" evidence="7">
    <location>
        <begin position="272"/>
        <end position="293"/>
    </location>
</feature>
<keyword evidence="2 7" id="KW-0813">Transport</keyword>
<feature type="transmembrane region" description="Helical" evidence="7">
    <location>
        <begin position="216"/>
        <end position="235"/>
    </location>
</feature>
<reference evidence="10" key="1">
    <citation type="submission" date="2015-11" db="EMBL/GenBank/DDBJ databases">
        <authorList>
            <person name="Kumar R."/>
            <person name="Singh D."/>
            <person name="Swarnkar M.K."/>
            <person name="Singh A.K."/>
            <person name="Kumar S."/>
        </authorList>
    </citation>
    <scope>NUCLEOTIDE SEQUENCE [LARGE SCALE GENOMIC DNA]</scope>
    <source>
        <strain evidence="10">ERGS4:06</strain>
    </source>
</reference>
<dbReference type="Pfam" id="PF00528">
    <property type="entry name" value="BPD_transp_1"/>
    <property type="match status" value="1"/>
</dbReference>
<organism evidence="9 10">
    <name type="scientific">Arthrobacter alpinus</name>
    <dbReference type="NCBI Taxonomy" id="656366"/>
    <lineage>
        <taxon>Bacteria</taxon>
        <taxon>Bacillati</taxon>
        <taxon>Actinomycetota</taxon>
        <taxon>Actinomycetes</taxon>
        <taxon>Micrococcales</taxon>
        <taxon>Micrococcaceae</taxon>
        <taxon>Arthrobacter</taxon>
    </lineage>
</organism>
<dbReference type="FunFam" id="1.10.3720.10:FF:000003">
    <property type="entry name" value="Aliphatic sulfonate ABC transporter permease"/>
    <property type="match status" value="1"/>
</dbReference>
<comment type="similarity">
    <text evidence="7">Belongs to the binding-protein-dependent transport system permease family.</text>
</comment>
<dbReference type="SUPFAM" id="SSF161098">
    <property type="entry name" value="MetI-like"/>
    <property type="match status" value="1"/>
</dbReference>
<gene>
    <name evidence="9" type="ORF">AS189_03735</name>
</gene>
<evidence type="ECO:0000256" key="7">
    <source>
        <dbReference type="RuleBase" id="RU363032"/>
    </source>
</evidence>
<evidence type="ECO:0000256" key="6">
    <source>
        <dbReference type="ARBA" id="ARBA00023136"/>
    </source>
</evidence>
<dbReference type="InterPro" id="IPR000515">
    <property type="entry name" value="MetI-like"/>
</dbReference>
<dbReference type="GO" id="GO:0005886">
    <property type="term" value="C:plasma membrane"/>
    <property type="evidence" value="ECO:0007669"/>
    <property type="project" value="UniProtKB-SubCell"/>
</dbReference>
<dbReference type="EMBL" id="CP013200">
    <property type="protein sequence ID" value="ALO65767.1"/>
    <property type="molecule type" value="Genomic_DNA"/>
</dbReference>
<keyword evidence="6 7" id="KW-0472">Membrane</keyword>
<feature type="transmembrane region" description="Helical" evidence="7">
    <location>
        <begin position="150"/>
        <end position="170"/>
    </location>
</feature>
<proteinExistence type="inferred from homology"/>
<evidence type="ECO:0000259" key="8">
    <source>
        <dbReference type="PROSITE" id="PS50928"/>
    </source>
</evidence>
<keyword evidence="4 7" id="KW-0812">Transmembrane</keyword>
<dbReference type="PANTHER" id="PTHR30151:SF38">
    <property type="entry name" value="ALIPHATIC SULFONATES TRANSPORT PERMEASE PROTEIN SSUC-RELATED"/>
    <property type="match status" value="1"/>
</dbReference>
<dbReference type="Gene3D" id="1.10.3720.10">
    <property type="entry name" value="MetI-like"/>
    <property type="match status" value="1"/>
</dbReference>
<feature type="transmembrane region" description="Helical" evidence="7">
    <location>
        <begin position="59"/>
        <end position="82"/>
    </location>
</feature>
<comment type="subcellular location">
    <subcellularLocation>
        <location evidence="1 7">Cell membrane</location>
        <topology evidence="1 7">Multi-pass membrane protein</topology>
    </subcellularLocation>
</comment>
<evidence type="ECO:0000256" key="3">
    <source>
        <dbReference type="ARBA" id="ARBA00022475"/>
    </source>
</evidence>
<dbReference type="CDD" id="cd06261">
    <property type="entry name" value="TM_PBP2"/>
    <property type="match status" value="1"/>
</dbReference>
<feature type="transmembrane region" description="Helical" evidence="7">
    <location>
        <begin position="176"/>
        <end position="195"/>
    </location>
</feature>
<evidence type="ECO:0000313" key="10">
    <source>
        <dbReference type="Proteomes" id="UP000059574"/>
    </source>
</evidence>
<protein>
    <submittedName>
        <fullName evidence="9">Nitrate ABC transporter permease</fullName>
    </submittedName>
</protein>
<dbReference type="AlphaFoldDB" id="A0A0S2LWZ3"/>
<dbReference type="InterPro" id="IPR035906">
    <property type="entry name" value="MetI-like_sf"/>
</dbReference>